<protein>
    <submittedName>
        <fullName evidence="6">HAMP domain-containing protein</fullName>
    </submittedName>
</protein>
<evidence type="ECO:0000256" key="1">
    <source>
        <dbReference type="ARBA" id="ARBA00023224"/>
    </source>
</evidence>
<dbReference type="Pfam" id="PF00672">
    <property type="entry name" value="HAMP"/>
    <property type="match status" value="1"/>
</dbReference>
<proteinExistence type="inferred from homology"/>
<dbReference type="GO" id="GO:0007165">
    <property type="term" value="P:signal transduction"/>
    <property type="evidence" value="ECO:0007669"/>
    <property type="project" value="UniProtKB-KW"/>
</dbReference>
<evidence type="ECO:0000259" key="5">
    <source>
        <dbReference type="PROSITE" id="PS50885"/>
    </source>
</evidence>
<dbReference type="SMART" id="SM00304">
    <property type="entry name" value="HAMP"/>
    <property type="match status" value="2"/>
</dbReference>
<reference evidence="6 7" key="1">
    <citation type="journal article" date="2019" name="Int. J. Syst. Evol. Microbiol.">
        <title>The Global Catalogue of Microorganisms (GCM) 10K type strain sequencing project: providing services to taxonomists for standard genome sequencing and annotation.</title>
        <authorList>
            <consortium name="The Broad Institute Genomics Platform"/>
            <consortium name="The Broad Institute Genome Sequencing Center for Infectious Disease"/>
            <person name="Wu L."/>
            <person name="Ma J."/>
        </authorList>
    </citation>
    <scope>NUCLEOTIDE SEQUENCE [LARGE SCALE GENOMIC DNA]</scope>
    <source>
        <strain evidence="6 7">PJ61</strain>
    </source>
</reference>
<keyword evidence="4" id="KW-0812">Transmembrane</keyword>
<feature type="domain" description="HAMP" evidence="5">
    <location>
        <begin position="383"/>
        <end position="437"/>
    </location>
</feature>
<comment type="similarity">
    <text evidence="2">Belongs to the methyl-accepting chemotaxis (MCP) protein family.</text>
</comment>
<dbReference type="SUPFAM" id="SSF58104">
    <property type="entry name" value="Methyl-accepting chemotaxis protein (MCP) signaling domain"/>
    <property type="match status" value="1"/>
</dbReference>
<keyword evidence="4" id="KW-0472">Membrane</keyword>
<dbReference type="Proteomes" id="UP001596274">
    <property type="component" value="Unassembled WGS sequence"/>
</dbReference>
<keyword evidence="1" id="KW-0807">Transducer</keyword>
<feature type="transmembrane region" description="Helical" evidence="4">
    <location>
        <begin position="290"/>
        <end position="313"/>
    </location>
</feature>
<feature type="non-terminal residue" evidence="6">
    <location>
        <position position="458"/>
    </location>
</feature>
<dbReference type="CDD" id="cd06225">
    <property type="entry name" value="HAMP"/>
    <property type="match status" value="1"/>
</dbReference>
<dbReference type="InterPro" id="IPR003660">
    <property type="entry name" value="HAMP_dom"/>
</dbReference>
<feature type="domain" description="HAMP" evidence="5">
    <location>
        <begin position="310"/>
        <end position="362"/>
    </location>
</feature>
<sequence length="458" mass="49417">MSSNPLRRLLRRVSPDVITRSYLAKFAVVVLLIVAAIGAVGAVTYAQTTDSLEASAQQDYTAVAELSGTELDVWTSEHRTTARDLAESESLGATRSPEEAESYLTSHLSWQADDVVALHFVERTDGRLVASTDRVRGSTVVGQGWMADDLLVGTDTYTSPTYEIDGERYVSYVAHTPGRNYLVMEVSLASVIGDLRQPTEGSFTALVESDGTIGASDRDGVAGERYADEMQTAIVEKSDVGHVPSTTFEFAEDTEYFVAYAPVQSAEWDVAVHVPLSEAYALSGMIGRNLLLIVGVAIVGLGLFGATLGRGTVTELNRLTRKARTLESGDLDVTFDTERRDEFGDLYGAFSTMRDSLREQIRSAETQRERAETAKAESEAFADQLKARAAAFGETMDDCADGDLTARLDADDDDPEALREIADGFNGAMDELETAIAEVDAFAETVAEESEAVSDGAD</sequence>
<name>A0ABD5T8M9_9EURY</name>
<comment type="caution">
    <text evidence="6">The sequence shown here is derived from an EMBL/GenBank/DDBJ whole genome shotgun (WGS) entry which is preliminary data.</text>
</comment>
<dbReference type="Gene3D" id="6.10.250.1910">
    <property type="match status" value="1"/>
</dbReference>
<dbReference type="Gene3D" id="3.30.450.20">
    <property type="entry name" value="PAS domain"/>
    <property type="match status" value="1"/>
</dbReference>
<dbReference type="PANTHER" id="PTHR32089:SF112">
    <property type="entry name" value="LYSOZYME-LIKE PROTEIN-RELATED"/>
    <property type="match status" value="1"/>
</dbReference>
<dbReference type="AlphaFoldDB" id="A0ABD5T8M9"/>
<evidence type="ECO:0000313" key="7">
    <source>
        <dbReference type="Proteomes" id="UP001596274"/>
    </source>
</evidence>
<evidence type="ECO:0000256" key="4">
    <source>
        <dbReference type="SAM" id="Phobius"/>
    </source>
</evidence>
<dbReference type="SUPFAM" id="SSF158472">
    <property type="entry name" value="HAMP domain-like"/>
    <property type="match status" value="1"/>
</dbReference>
<evidence type="ECO:0000256" key="2">
    <source>
        <dbReference type="ARBA" id="ARBA00029447"/>
    </source>
</evidence>
<dbReference type="PROSITE" id="PS50885">
    <property type="entry name" value="HAMP"/>
    <property type="match status" value="2"/>
</dbReference>
<dbReference type="PANTHER" id="PTHR32089">
    <property type="entry name" value="METHYL-ACCEPTING CHEMOTAXIS PROTEIN MCPB"/>
    <property type="match status" value="1"/>
</dbReference>
<feature type="region of interest" description="Disordered" evidence="3">
    <location>
        <begin position="78"/>
        <end position="98"/>
    </location>
</feature>
<keyword evidence="4" id="KW-1133">Transmembrane helix</keyword>
<evidence type="ECO:0000313" key="6">
    <source>
        <dbReference type="EMBL" id="MFC6771881.1"/>
    </source>
</evidence>
<evidence type="ECO:0000256" key="3">
    <source>
        <dbReference type="SAM" id="MobiDB-lite"/>
    </source>
</evidence>
<gene>
    <name evidence="6" type="ORF">ACFQDD_10195</name>
</gene>
<keyword evidence="7" id="KW-1185">Reference proteome</keyword>
<feature type="transmembrane region" description="Helical" evidence="4">
    <location>
        <begin position="21"/>
        <end position="46"/>
    </location>
</feature>
<accession>A0ABD5T8M9</accession>
<dbReference type="EMBL" id="JBHSWT010000545">
    <property type="protein sequence ID" value="MFC6771881.1"/>
    <property type="molecule type" value="Genomic_DNA"/>
</dbReference>
<organism evidence="6 7">
    <name type="scientific">Halorubrum pallidum</name>
    <dbReference type="NCBI Taxonomy" id="1526114"/>
    <lineage>
        <taxon>Archaea</taxon>
        <taxon>Methanobacteriati</taxon>
        <taxon>Methanobacteriota</taxon>
        <taxon>Stenosarchaea group</taxon>
        <taxon>Halobacteria</taxon>
        <taxon>Halobacteriales</taxon>
        <taxon>Haloferacaceae</taxon>
        <taxon>Halorubrum</taxon>
    </lineage>
</organism>